<proteinExistence type="predicted"/>
<dbReference type="PATRIC" id="fig|448.7.peg.220"/>
<comment type="caution">
    <text evidence="2">The sequence shown here is derived from an EMBL/GenBank/DDBJ whole genome shotgun (WGS) entry which is preliminary data.</text>
</comment>
<reference evidence="2 3" key="1">
    <citation type="submission" date="2015-11" db="EMBL/GenBank/DDBJ databases">
        <title>Genomic analysis of 38 Legionella species identifies large and diverse effector repertoires.</title>
        <authorList>
            <person name="Burstein D."/>
            <person name="Amaro F."/>
            <person name="Zusman T."/>
            <person name="Lifshitz Z."/>
            <person name="Cohen O."/>
            <person name="Gilbert J.A."/>
            <person name="Pupko T."/>
            <person name="Shuman H.A."/>
            <person name="Segal G."/>
        </authorList>
    </citation>
    <scope>NUCLEOTIDE SEQUENCE [LARGE SCALE GENOMIC DNA]</scope>
    <source>
        <strain evidence="2 3">SE-32A-C8</strain>
    </source>
</reference>
<gene>
    <name evidence="2" type="ORF">Lery_0212</name>
</gene>
<evidence type="ECO:0000313" key="3">
    <source>
        <dbReference type="Proteomes" id="UP000054773"/>
    </source>
</evidence>
<dbReference type="RefSeq" id="WP_058525397.1">
    <property type="nucleotide sequence ID" value="NZ_CAAAHY010000020.1"/>
</dbReference>
<dbReference type="OrthoDB" id="5650265at2"/>
<keyword evidence="3" id="KW-1185">Reference proteome</keyword>
<dbReference type="AlphaFoldDB" id="A0A0W0TVZ5"/>
<accession>A0A0W0TVZ5</accession>
<organism evidence="2 3">
    <name type="scientific">Legionella erythra</name>
    <dbReference type="NCBI Taxonomy" id="448"/>
    <lineage>
        <taxon>Bacteria</taxon>
        <taxon>Pseudomonadati</taxon>
        <taxon>Pseudomonadota</taxon>
        <taxon>Gammaproteobacteria</taxon>
        <taxon>Legionellales</taxon>
        <taxon>Legionellaceae</taxon>
        <taxon>Legionella</taxon>
    </lineage>
</organism>
<evidence type="ECO:0000313" key="2">
    <source>
        <dbReference type="EMBL" id="KTC99858.1"/>
    </source>
</evidence>
<dbReference type="STRING" id="448.Lery_0212"/>
<dbReference type="Proteomes" id="UP000054773">
    <property type="component" value="Unassembled WGS sequence"/>
</dbReference>
<feature type="compositionally biased region" description="Polar residues" evidence="1">
    <location>
        <begin position="821"/>
        <end position="833"/>
    </location>
</feature>
<dbReference type="EMBL" id="LNYA01000002">
    <property type="protein sequence ID" value="KTC99858.1"/>
    <property type="molecule type" value="Genomic_DNA"/>
</dbReference>
<name>A0A0W0TVZ5_LEGER</name>
<sequence length="833" mass="94176">MTLSVDEIKKRMDAMMFTLGYGETVTLSFSFATQLRFDVHFLQRVKTTRGYGTVIGELIEDDLKPLLFVWWDESAYPSPLPANTPLKKIAVNSLYSFHPASVFNYMGNHFSKTAIKTLIAAGNYPLGKKDIPCLFNVEALQVLDRAEENWSEWLLMASYHVQEVATALESYLHAYFQLPLHAMEAVGNYSMASGVNWHDFPILESSQGIEGEIDGVNQQLDYLQAKASMPVGLPAQKEYVKKLVVVLTAPLNKRLSLLKKVQQAPVNEALLWQAEALRAKQAFEWLFSNLHYQHFDAHNRIMQFIFNTWIEIQGQLKAHQQAQNQTVLLRLSEYAYHEALKEETPPAGRDAVQEQTAWPPYYLWAFVFALSQSDPFIRKACTHLLIKTWYPQQVDSLALMDFEQWCVQNQAGVSLLYDRLMNNEHFKNLKGALFTHGQQSFQFEMVKLAFHALKAMVSLKQAPFKACAARFASEVLPVLSELILMGYEPAIDFVTTRLKEASSGAVFLGSDYNLVMMLMTYHERRDDFPNAWSFLQRLETYVQAKVIKPDVIPKETRALLQILFDEKARETALDFLIGQAKNGDSETLRSKALDALQRAGHFTPVAALACVKYSIDTETTQDNKILKFMRLAAEADPAEASYLNYLFLRQRKMIALESLIKAASFGHGLASSELQDCMNRYVEEKNAQLVKDFFIPALLQGKIQKYLSPDTVVNTLIFMIDTQMEENQAAYADKIVSMFIDVLKSENPPSRNTLIAMLLAKAPGRFSVGICDKLSQAVDDSHLQKNEMTNPATQAGVRPSFARQKGFFARNESTKEDDAAENTSAAYPGTNSL</sequence>
<protein>
    <submittedName>
        <fullName evidence="2">Uncharacterized protein</fullName>
    </submittedName>
</protein>
<feature type="region of interest" description="Disordered" evidence="1">
    <location>
        <begin position="809"/>
        <end position="833"/>
    </location>
</feature>
<evidence type="ECO:0000256" key="1">
    <source>
        <dbReference type="SAM" id="MobiDB-lite"/>
    </source>
</evidence>